<organism evidence="8 9">
    <name type="scientific">Crenobacter cavernae</name>
    <dbReference type="NCBI Taxonomy" id="2290923"/>
    <lineage>
        <taxon>Bacteria</taxon>
        <taxon>Pseudomonadati</taxon>
        <taxon>Pseudomonadota</taxon>
        <taxon>Betaproteobacteria</taxon>
        <taxon>Neisseriales</taxon>
        <taxon>Neisseriaceae</taxon>
        <taxon>Crenobacter</taxon>
    </lineage>
</organism>
<evidence type="ECO:0000259" key="7">
    <source>
        <dbReference type="Pfam" id="PF14693"/>
    </source>
</evidence>
<comment type="similarity">
    <text evidence="5">Belongs to the bacterial ribosomal protein bL25 family. CTC subfamily.</text>
</comment>
<gene>
    <name evidence="5" type="primary">rplY</name>
    <name evidence="5" type="synonym">ctc</name>
    <name evidence="8" type="ORF">DWG20_07780</name>
</gene>
<evidence type="ECO:0000256" key="1">
    <source>
        <dbReference type="ARBA" id="ARBA00022730"/>
    </source>
</evidence>
<dbReference type="KEGG" id="ccah:DWG20_07780"/>
<dbReference type="Gene3D" id="2.40.240.10">
    <property type="entry name" value="Ribosomal Protein L25, Chain P"/>
    <property type="match status" value="1"/>
</dbReference>
<keyword evidence="3 5" id="KW-0689">Ribosomal protein</keyword>
<name>A0A345Y5Y4_9NEIS</name>
<dbReference type="PANTHER" id="PTHR33284">
    <property type="entry name" value="RIBOSOMAL PROTEIN L25/GLN-TRNA SYNTHETASE, ANTI-CODON-BINDING DOMAIN-CONTAINING PROTEIN"/>
    <property type="match status" value="1"/>
</dbReference>
<evidence type="ECO:0000313" key="9">
    <source>
        <dbReference type="Proteomes" id="UP000254537"/>
    </source>
</evidence>
<dbReference type="Gene3D" id="2.170.120.20">
    <property type="entry name" value="Ribosomal protein L25, beta domain"/>
    <property type="match status" value="1"/>
</dbReference>
<dbReference type="CDD" id="cd00495">
    <property type="entry name" value="Ribosomal_L25_TL5_CTC"/>
    <property type="match status" value="1"/>
</dbReference>
<evidence type="ECO:0000256" key="5">
    <source>
        <dbReference type="HAMAP-Rule" id="MF_01334"/>
    </source>
</evidence>
<dbReference type="InterPro" id="IPR020930">
    <property type="entry name" value="Ribosomal_uL5_bac-type"/>
</dbReference>
<dbReference type="InterPro" id="IPR001021">
    <property type="entry name" value="Ribosomal_bL25_long"/>
</dbReference>
<dbReference type="InterPro" id="IPR020055">
    <property type="entry name" value="Ribosomal_bL25_short"/>
</dbReference>
<comment type="subunit">
    <text evidence="5">Part of the 50S ribosomal subunit; part of the 5S rRNA/L5/L18/L25 subcomplex. Contacts the 5S rRNA. Binds to the 5S rRNA independently of L5 and L18.</text>
</comment>
<dbReference type="NCBIfam" id="TIGR00731">
    <property type="entry name" value="bL25_bact_ctc"/>
    <property type="match status" value="1"/>
</dbReference>
<dbReference type="Pfam" id="PF14693">
    <property type="entry name" value="Ribosomal_TL5_C"/>
    <property type="match status" value="1"/>
</dbReference>
<dbReference type="HAMAP" id="MF_01334">
    <property type="entry name" value="Ribosomal_bL25_CTC"/>
    <property type="match status" value="1"/>
</dbReference>
<dbReference type="NCBIfam" id="NF004130">
    <property type="entry name" value="PRK05618.1-5"/>
    <property type="match status" value="1"/>
</dbReference>
<feature type="domain" description="Large ribosomal subunit protein bL25 beta" evidence="7">
    <location>
        <begin position="100"/>
        <end position="187"/>
    </location>
</feature>
<reference evidence="8 9" key="1">
    <citation type="submission" date="2018-07" db="EMBL/GenBank/DDBJ databases">
        <title>Crenobacter cavernae sp. nov., isolated from a karst cave.</title>
        <authorList>
            <person name="Zhu H."/>
        </authorList>
    </citation>
    <scope>NUCLEOTIDE SEQUENCE [LARGE SCALE GENOMIC DNA]</scope>
    <source>
        <strain evidence="8 9">K1W11S-77</strain>
    </source>
</reference>
<dbReference type="EMBL" id="CP031337">
    <property type="protein sequence ID" value="AXK39336.1"/>
    <property type="molecule type" value="Genomic_DNA"/>
</dbReference>
<dbReference type="PANTHER" id="PTHR33284:SF1">
    <property type="entry name" value="RIBOSOMAL PROTEIN L25_GLN-TRNA SYNTHETASE, ANTI-CODON-BINDING DOMAIN-CONTAINING PROTEIN"/>
    <property type="match status" value="1"/>
</dbReference>
<dbReference type="InterPro" id="IPR037121">
    <property type="entry name" value="Ribosomal_bL25_C"/>
</dbReference>
<dbReference type="RefSeq" id="WP_115433271.1">
    <property type="nucleotide sequence ID" value="NZ_CP031337.1"/>
</dbReference>
<sequence>MSYELIAAKRVEQGTGASRRLRRAGKLPAVVYGAGKDAEAIVLEHNPLYYALKDEAFHASVLDLVVDGDKQQVLVRDYQMHPFKQLVLHIDFQRIDANEKINVNVPLHFLNADLSPAVKLQSGKVSHVVTSVEVSALPGQLPKFIEIDLSEAQAGQSVHLSDLKLPEGVELVALARGENATVANISGKASAEAAAE</sequence>
<feature type="domain" description="Large ribosomal subunit protein bL25 L25" evidence="6">
    <location>
        <begin position="7"/>
        <end position="92"/>
    </location>
</feature>
<evidence type="ECO:0000313" key="8">
    <source>
        <dbReference type="EMBL" id="AXK39336.1"/>
    </source>
</evidence>
<dbReference type="GO" id="GO:0003735">
    <property type="term" value="F:structural constituent of ribosome"/>
    <property type="evidence" value="ECO:0007669"/>
    <property type="project" value="InterPro"/>
</dbReference>
<dbReference type="GO" id="GO:0008097">
    <property type="term" value="F:5S rRNA binding"/>
    <property type="evidence" value="ECO:0007669"/>
    <property type="project" value="InterPro"/>
</dbReference>
<dbReference type="AlphaFoldDB" id="A0A345Y5Y4"/>
<evidence type="ECO:0000256" key="2">
    <source>
        <dbReference type="ARBA" id="ARBA00022884"/>
    </source>
</evidence>
<dbReference type="NCBIfam" id="NF004612">
    <property type="entry name" value="PRK05943.1"/>
    <property type="match status" value="1"/>
</dbReference>
<dbReference type="OrthoDB" id="9806411at2"/>
<dbReference type="HAMAP" id="MF_01336">
    <property type="entry name" value="Ribosomal_bL25"/>
    <property type="match status" value="1"/>
</dbReference>
<keyword evidence="1 5" id="KW-0699">rRNA-binding</keyword>
<evidence type="ECO:0000256" key="4">
    <source>
        <dbReference type="ARBA" id="ARBA00023274"/>
    </source>
</evidence>
<dbReference type="Pfam" id="PF01386">
    <property type="entry name" value="Ribosomal_L25p"/>
    <property type="match status" value="1"/>
</dbReference>
<dbReference type="GO" id="GO:0006412">
    <property type="term" value="P:translation"/>
    <property type="evidence" value="ECO:0007669"/>
    <property type="project" value="UniProtKB-UniRule"/>
</dbReference>
<accession>A0A345Y5Y4</accession>
<keyword evidence="2 5" id="KW-0694">RNA-binding</keyword>
<dbReference type="SUPFAM" id="SSF50715">
    <property type="entry name" value="Ribosomal protein L25-like"/>
    <property type="match status" value="1"/>
</dbReference>
<dbReference type="GO" id="GO:0022625">
    <property type="term" value="C:cytosolic large ribosomal subunit"/>
    <property type="evidence" value="ECO:0007669"/>
    <property type="project" value="TreeGrafter"/>
</dbReference>
<dbReference type="Proteomes" id="UP000254537">
    <property type="component" value="Chromosome"/>
</dbReference>
<comment type="function">
    <text evidence="5">This is one of the proteins that binds to the 5S RNA in the ribosome where it forms part of the central protuberance.</text>
</comment>
<dbReference type="InterPro" id="IPR020056">
    <property type="entry name" value="Rbsml_bL25/Gln-tRNA_synth_N"/>
</dbReference>
<proteinExistence type="inferred from homology"/>
<dbReference type="NCBIfam" id="NF004128">
    <property type="entry name" value="PRK05618.1-2"/>
    <property type="match status" value="1"/>
</dbReference>
<evidence type="ECO:0000256" key="3">
    <source>
        <dbReference type="ARBA" id="ARBA00022980"/>
    </source>
</evidence>
<keyword evidence="4 5" id="KW-0687">Ribonucleoprotein</keyword>
<evidence type="ECO:0000259" key="6">
    <source>
        <dbReference type="Pfam" id="PF01386"/>
    </source>
</evidence>
<dbReference type="InterPro" id="IPR011035">
    <property type="entry name" value="Ribosomal_bL25/Gln-tRNA_synth"/>
</dbReference>
<dbReference type="InterPro" id="IPR029751">
    <property type="entry name" value="Ribosomal_L25_dom"/>
</dbReference>
<protein>
    <recommendedName>
        <fullName evidence="5">Large ribosomal subunit protein bL25</fullName>
    </recommendedName>
    <alternativeName>
        <fullName evidence="5">General stress protein CTC</fullName>
    </alternativeName>
</protein>
<dbReference type="InterPro" id="IPR020057">
    <property type="entry name" value="Ribosomal_bL25_b-dom"/>
</dbReference>